<accession>A0A0G4PYG5</accession>
<evidence type="ECO:0000313" key="1">
    <source>
        <dbReference type="EMBL" id="CRL31543.1"/>
    </source>
</evidence>
<protein>
    <submittedName>
        <fullName evidence="1">Integrase, catalytic core</fullName>
    </submittedName>
</protein>
<gene>
    <name evidence="1" type="ORF">PCAMFM013_S4Jg000065</name>
</gene>
<name>A0A0G4PYG5_PENC3</name>
<sequence length="39" mass="4391">MQSRSLSNLSTLLFSLTTITVQMFGFARPNYYQDTCAPS</sequence>
<proteinExistence type="predicted"/>
<organism evidence="1 2">
    <name type="scientific">Penicillium camemberti (strain FM 013)</name>
    <dbReference type="NCBI Taxonomy" id="1429867"/>
    <lineage>
        <taxon>Eukaryota</taxon>
        <taxon>Fungi</taxon>
        <taxon>Dikarya</taxon>
        <taxon>Ascomycota</taxon>
        <taxon>Pezizomycotina</taxon>
        <taxon>Eurotiomycetes</taxon>
        <taxon>Eurotiomycetidae</taxon>
        <taxon>Eurotiales</taxon>
        <taxon>Aspergillaceae</taxon>
        <taxon>Penicillium</taxon>
    </lineage>
</organism>
<evidence type="ECO:0000313" key="2">
    <source>
        <dbReference type="Proteomes" id="UP000053732"/>
    </source>
</evidence>
<reference evidence="1 2" key="1">
    <citation type="journal article" date="2014" name="Nat. Commun.">
        <title>Multiple recent horizontal transfers of a large genomic region in cheese making fungi.</title>
        <authorList>
            <person name="Cheeseman K."/>
            <person name="Ropars J."/>
            <person name="Renault P."/>
            <person name="Dupont J."/>
            <person name="Gouzy J."/>
            <person name="Branca A."/>
            <person name="Abraham A.L."/>
            <person name="Ceppi M."/>
            <person name="Conseiller E."/>
            <person name="Debuchy R."/>
            <person name="Malagnac F."/>
            <person name="Goarin A."/>
            <person name="Silar P."/>
            <person name="Lacoste S."/>
            <person name="Sallet E."/>
            <person name="Bensimon A."/>
            <person name="Giraud T."/>
            <person name="Brygoo Y."/>
        </authorList>
    </citation>
    <scope>NUCLEOTIDE SEQUENCE [LARGE SCALE GENOMIC DNA]</scope>
    <source>
        <strain evidence="2">FM 013</strain>
    </source>
</reference>
<dbReference type="Proteomes" id="UP000053732">
    <property type="component" value="Unassembled WGS sequence"/>
</dbReference>
<dbReference type="AlphaFoldDB" id="A0A0G4PYG5"/>
<keyword evidence="2" id="KW-1185">Reference proteome</keyword>
<dbReference type="EMBL" id="HG793313">
    <property type="protein sequence ID" value="CRL31543.1"/>
    <property type="molecule type" value="Genomic_DNA"/>
</dbReference>